<feature type="domain" description="Cupin type-2" evidence="2">
    <location>
        <begin position="57"/>
        <end position="124"/>
    </location>
</feature>
<organism evidence="3 4">
    <name type="scientific">Candidatus Gottesmanbacteria bacterium GW2011_GWB1_43_11</name>
    <dbReference type="NCBI Taxonomy" id="1618446"/>
    <lineage>
        <taxon>Bacteria</taxon>
        <taxon>Candidatus Gottesmaniibacteriota</taxon>
    </lineage>
</organism>
<protein>
    <recommendedName>
        <fullName evidence="2">Cupin type-2 domain-containing protein</fullName>
    </recommendedName>
</protein>
<gene>
    <name evidence="3" type="ORF">UV61_C0002G0072</name>
</gene>
<evidence type="ECO:0000313" key="3">
    <source>
        <dbReference type="EMBL" id="KKS87351.1"/>
    </source>
</evidence>
<dbReference type="Proteomes" id="UP000034050">
    <property type="component" value="Unassembled WGS sequence"/>
</dbReference>
<accession>A0A0G1EWF1</accession>
<dbReference type="InterPro" id="IPR051610">
    <property type="entry name" value="GPI/OXD"/>
</dbReference>
<comment type="caution">
    <text evidence="3">The sequence shown here is derived from an EMBL/GenBank/DDBJ whole genome shotgun (WGS) entry which is preliminary data.</text>
</comment>
<evidence type="ECO:0000256" key="1">
    <source>
        <dbReference type="ARBA" id="ARBA00022723"/>
    </source>
</evidence>
<evidence type="ECO:0000313" key="4">
    <source>
        <dbReference type="Proteomes" id="UP000034050"/>
    </source>
</evidence>
<evidence type="ECO:0000259" key="2">
    <source>
        <dbReference type="Pfam" id="PF07883"/>
    </source>
</evidence>
<keyword evidence="1" id="KW-0479">Metal-binding</keyword>
<dbReference type="AlphaFoldDB" id="A0A0G1EWF1"/>
<dbReference type="STRING" id="1618446.UV61_C0002G0072"/>
<dbReference type="InterPro" id="IPR013096">
    <property type="entry name" value="Cupin_2"/>
</dbReference>
<proteinExistence type="predicted"/>
<dbReference type="InterPro" id="IPR014710">
    <property type="entry name" value="RmlC-like_jellyroll"/>
</dbReference>
<dbReference type="InterPro" id="IPR011051">
    <property type="entry name" value="RmlC_Cupin_sf"/>
</dbReference>
<dbReference type="SUPFAM" id="SSF51182">
    <property type="entry name" value="RmlC-like cupins"/>
    <property type="match status" value="1"/>
</dbReference>
<sequence>MKKLNFRRRQIMKLIRGKNLSYIPASHEDSKNPQVLKKVLLTYKDLVKGNVQMINWAKLPKGKKFLAHYHEDMQEIFIIMSGKIKVIIDEEERIMEKGDAVVVPFKSIHTMENVSSENAEYLVVGISTGKNGKTVQANYE</sequence>
<dbReference type="Pfam" id="PF07883">
    <property type="entry name" value="Cupin_2"/>
    <property type="match status" value="1"/>
</dbReference>
<name>A0A0G1EWF1_9BACT</name>
<dbReference type="Gene3D" id="2.60.120.10">
    <property type="entry name" value="Jelly Rolls"/>
    <property type="match status" value="1"/>
</dbReference>
<reference evidence="3 4" key="1">
    <citation type="journal article" date="2015" name="Nature">
        <title>rRNA introns, odd ribosomes, and small enigmatic genomes across a large radiation of phyla.</title>
        <authorList>
            <person name="Brown C.T."/>
            <person name="Hug L.A."/>
            <person name="Thomas B.C."/>
            <person name="Sharon I."/>
            <person name="Castelle C.J."/>
            <person name="Singh A."/>
            <person name="Wilkins M.J."/>
            <person name="Williams K.H."/>
            <person name="Banfield J.F."/>
        </authorList>
    </citation>
    <scope>NUCLEOTIDE SEQUENCE [LARGE SCALE GENOMIC DNA]</scope>
</reference>
<dbReference type="EMBL" id="LCFD01000002">
    <property type="protein sequence ID" value="KKS87351.1"/>
    <property type="molecule type" value="Genomic_DNA"/>
</dbReference>
<dbReference type="GO" id="GO:0046872">
    <property type="term" value="F:metal ion binding"/>
    <property type="evidence" value="ECO:0007669"/>
    <property type="project" value="UniProtKB-KW"/>
</dbReference>
<dbReference type="PANTHER" id="PTHR35848">
    <property type="entry name" value="OXALATE-BINDING PROTEIN"/>
    <property type="match status" value="1"/>
</dbReference>